<name>A0A7S2DJK1_9EUKA</name>
<dbReference type="AlphaFoldDB" id="A0A7S2DJK1"/>
<sequence>MHASRNPSTPHTAWATWAGGGRGDGALGQATLAVALQNSLSTWRRRAARTRRAATPARRAACQRRHGDAAHLIHALLYLAHRPCDRFMQPPDLSDGVLGPGVEHANFFIHIREASFQLLGFFGKANRSPKSVTNPCTTCHYS</sequence>
<organism evidence="1">
    <name type="scientific">Haptolina brevifila</name>
    <dbReference type="NCBI Taxonomy" id="156173"/>
    <lineage>
        <taxon>Eukaryota</taxon>
        <taxon>Haptista</taxon>
        <taxon>Haptophyta</taxon>
        <taxon>Prymnesiophyceae</taxon>
        <taxon>Prymnesiales</taxon>
        <taxon>Prymnesiaceae</taxon>
        <taxon>Haptolina</taxon>
    </lineage>
</organism>
<reference evidence="1" key="1">
    <citation type="submission" date="2021-01" db="EMBL/GenBank/DDBJ databases">
        <authorList>
            <person name="Corre E."/>
            <person name="Pelletier E."/>
            <person name="Niang G."/>
            <person name="Scheremetjew M."/>
            <person name="Finn R."/>
            <person name="Kale V."/>
            <person name="Holt S."/>
            <person name="Cochrane G."/>
            <person name="Meng A."/>
            <person name="Brown T."/>
            <person name="Cohen L."/>
        </authorList>
    </citation>
    <scope>NUCLEOTIDE SEQUENCE</scope>
    <source>
        <strain evidence="1">UTEX LB 985</strain>
    </source>
</reference>
<accession>A0A7S2DJK1</accession>
<gene>
    <name evidence="1" type="ORF">CBRE1094_LOCUS17991</name>
</gene>
<protein>
    <submittedName>
        <fullName evidence="1">Uncharacterized protein</fullName>
    </submittedName>
</protein>
<dbReference type="EMBL" id="HBGU01033011">
    <property type="protein sequence ID" value="CAD9456483.1"/>
    <property type="molecule type" value="Transcribed_RNA"/>
</dbReference>
<evidence type="ECO:0000313" key="1">
    <source>
        <dbReference type="EMBL" id="CAD9456483.1"/>
    </source>
</evidence>
<proteinExistence type="predicted"/>